<feature type="compositionally biased region" description="Polar residues" evidence="1">
    <location>
        <begin position="99"/>
        <end position="116"/>
    </location>
</feature>
<dbReference type="SUPFAM" id="SSF117070">
    <property type="entry name" value="LEA14-like"/>
    <property type="match status" value="1"/>
</dbReference>
<dbReference type="OrthoDB" id="20273at2759"/>
<protein>
    <submittedName>
        <fullName evidence="4">8240_t:CDS:1</fullName>
    </submittedName>
</protein>
<comment type="caution">
    <text evidence="4">The sequence shown here is derived from an EMBL/GenBank/DDBJ whole genome shotgun (WGS) entry which is preliminary data.</text>
</comment>
<reference evidence="4" key="1">
    <citation type="submission" date="2021-06" db="EMBL/GenBank/DDBJ databases">
        <authorList>
            <person name="Kallberg Y."/>
            <person name="Tangrot J."/>
            <person name="Rosling A."/>
        </authorList>
    </citation>
    <scope>NUCLEOTIDE SEQUENCE</scope>
    <source>
        <strain evidence="4">UK204</strain>
    </source>
</reference>
<keyword evidence="2" id="KW-0472">Membrane</keyword>
<feature type="region of interest" description="Disordered" evidence="1">
    <location>
        <begin position="1"/>
        <end position="34"/>
    </location>
</feature>
<feature type="domain" description="Late embryogenesis abundant protein LEA-2 subgroup" evidence="3">
    <location>
        <begin position="292"/>
        <end position="386"/>
    </location>
</feature>
<evidence type="ECO:0000256" key="2">
    <source>
        <dbReference type="SAM" id="Phobius"/>
    </source>
</evidence>
<dbReference type="InterPro" id="IPR004864">
    <property type="entry name" value="LEA_2"/>
</dbReference>
<keyword evidence="2" id="KW-0812">Transmembrane</keyword>
<sequence>NTGYYDPYDNDNSRFLDQRGNTNVDNSYNNKNGYDNQLEYVQNDHQPQHINYDDGGGVYHDPRNGLNNNDPYYPTNKSPDPVGSAYDDSGYSIPYNMPLRSNSQNQNYVNPYTVSSHEPKPFQYSYNSPTHYPPSPVNYPTSPPVQIQHPQVPYRGHTDPYSEGTTPKEMLPSDYSSMPSSTPGPKPPSNYGHEKPFSPTSALSSKPFIPEEEKNAKPGGIMKFCCCRTTCGKTCAIICCILLFLIIGIIAAVLLWARPPKVEFLGIVPSPKGLPPYEAKTSGFDFNFGLKIQVDNPNIVGANFEMIQATAFYPEHSEPIGGGNLTNVEISAKGKTTIEFPFSVNYDKDIDPGFVILFDIARKCGLTGGAKEKLEIDYKLTLTIKVLLVTINPSFDRKAMIDCPIKDGQIPNIPGFDIGKAAKEFNSKKSKRHLSPKRPDY</sequence>
<name>A0A9N9HPJ7_9GLOM</name>
<dbReference type="Proteomes" id="UP000789570">
    <property type="component" value="Unassembled WGS sequence"/>
</dbReference>
<dbReference type="Pfam" id="PF03168">
    <property type="entry name" value="LEA_2"/>
    <property type="match status" value="1"/>
</dbReference>
<dbReference type="EMBL" id="CAJVPQ010007676">
    <property type="protein sequence ID" value="CAG8699336.1"/>
    <property type="molecule type" value="Genomic_DNA"/>
</dbReference>
<keyword evidence="2" id="KW-1133">Transmembrane helix</keyword>
<dbReference type="AlphaFoldDB" id="A0A9N9HPJ7"/>
<dbReference type="Gene3D" id="2.60.40.1820">
    <property type="match status" value="1"/>
</dbReference>
<feature type="region of interest" description="Disordered" evidence="1">
    <location>
        <begin position="47"/>
        <end position="206"/>
    </location>
</feature>
<feature type="compositionally biased region" description="Pro residues" evidence="1">
    <location>
        <begin position="131"/>
        <end position="143"/>
    </location>
</feature>
<gene>
    <name evidence="4" type="ORF">FCALED_LOCUS13395</name>
</gene>
<evidence type="ECO:0000259" key="3">
    <source>
        <dbReference type="Pfam" id="PF03168"/>
    </source>
</evidence>
<feature type="compositionally biased region" description="Polar residues" evidence="1">
    <location>
        <begin position="18"/>
        <end position="34"/>
    </location>
</feature>
<evidence type="ECO:0000313" key="5">
    <source>
        <dbReference type="Proteomes" id="UP000789570"/>
    </source>
</evidence>
<feature type="compositionally biased region" description="Polar residues" evidence="1">
    <location>
        <begin position="65"/>
        <end position="78"/>
    </location>
</feature>
<evidence type="ECO:0000313" key="4">
    <source>
        <dbReference type="EMBL" id="CAG8699336.1"/>
    </source>
</evidence>
<keyword evidence="5" id="KW-1185">Reference proteome</keyword>
<organism evidence="4 5">
    <name type="scientific">Funneliformis caledonium</name>
    <dbReference type="NCBI Taxonomy" id="1117310"/>
    <lineage>
        <taxon>Eukaryota</taxon>
        <taxon>Fungi</taxon>
        <taxon>Fungi incertae sedis</taxon>
        <taxon>Mucoromycota</taxon>
        <taxon>Glomeromycotina</taxon>
        <taxon>Glomeromycetes</taxon>
        <taxon>Glomerales</taxon>
        <taxon>Glomeraceae</taxon>
        <taxon>Funneliformis</taxon>
    </lineage>
</organism>
<feature type="non-terminal residue" evidence="4">
    <location>
        <position position="441"/>
    </location>
</feature>
<feature type="transmembrane region" description="Helical" evidence="2">
    <location>
        <begin position="235"/>
        <end position="257"/>
    </location>
</feature>
<evidence type="ECO:0000256" key="1">
    <source>
        <dbReference type="SAM" id="MobiDB-lite"/>
    </source>
</evidence>
<proteinExistence type="predicted"/>
<accession>A0A9N9HPJ7</accession>